<keyword evidence="4" id="KW-1185">Reference proteome</keyword>
<name>A0A0C1RBC3_9CYAN</name>
<organism evidence="3">
    <name type="scientific">Tolypothrix bouteillei VB521301</name>
    <dbReference type="NCBI Taxonomy" id="1479485"/>
    <lineage>
        <taxon>Bacteria</taxon>
        <taxon>Bacillati</taxon>
        <taxon>Cyanobacteriota</taxon>
        <taxon>Cyanophyceae</taxon>
        <taxon>Nostocales</taxon>
        <taxon>Tolypothrichaceae</taxon>
        <taxon>Tolypothrix</taxon>
    </lineage>
</organism>
<evidence type="ECO:0000256" key="1">
    <source>
        <dbReference type="SAM" id="Phobius"/>
    </source>
</evidence>
<keyword evidence="1" id="KW-0812">Transmembrane</keyword>
<accession>A0A0C1RBC3</accession>
<dbReference type="EMBL" id="JHEG04000001">
    <property type="protein sequence ID" value="KAF3884418.1"/>
    <property type="molecule type" value="Genomic_DNA"/>
</dbReference>
<feature type="transmembrane region" description="Helical" evidence="1">
    <location>
        <begin position="6"/>
        <end position="27"/>
    </location>
</feature>
<dbReference type="AlphaFoldDB" id="A0A0C1RBC3"/>
<protein>
    <submittedName>
        <fullName evidence="3">Uncharacterized protein</fullName>
    </submittedName>
</protein>
<reference evidence="3" key="1">
    <citation type="journal article" date="2015" name="Genome Announc.">
        <title>Draft Genome Sequence of Tolypothrix boutellei Strain VB521301.</title>
        <authorList>
            <person name="Chandrababunaidu M.M."/>
            <person name="Singh D."/>
            <person name="Sen D."/>
            <person name="Bhan S."/>
            <person name="Das S."/>
            <person name="Gupta A."/>
            <person name="Adhikary S.P."/>
            <person name="Tripathy S."/>
        </authorList>
    </citation>
    <scope>NUCLEOTIDE SEQUENCE</scope>
    <source>
        <strain evidence="3">VB521301</strain>
    </source>
</reference>
<dbReference type="Proteomes" id="UP000029738">
    <property type="component" value="Unassembled WGS sequence"/>
</dbReference>
<evidence type="ECO:0000313" key="2">
    <source>
        <dbReference type="EMBL" id="KAF3884418.1"/>
    </source>
</evidence>
<proteinExistence type="predicted"/>
<keyword evidence="1" id="KW-0472">Membrane</keyword>
<comment type="caution">
    <text evidence="3">The sequence shown here is derived from an EMBL/GenBank/DDBJ whole genome shotgun (WGS) entry which is preliminary data.</text>
</comment>
<keyword evidence="1" id="KW-1133">Transmembrane helix</keyword>
<evidence type="ECO:0000313" key="4">
    <source>
        <dbReference type="Proteomes" id="UP000029738"/>
    </source>
</evidence>
<dbReference type="EMBL" id="JHEG02000054">
    <property type="protein sequence ID" value="KIE09610.1"/>
    <property type="molecule type" value="Genomic_DNA"/>
</dbReference>
<feature type="transmembrane region" description="Helical" evidence="1">
    <location>
        <begin position="39"/>
        <end position="59"/>
    </location>
</feature>
<evidence type="ECO:0000313" key="3">
    <source>
        <dbReference type="EMBL" id="KIE09610.1"/>
    </source>
</evidence>
<gene>
    <name evidence="3" type="ORF">DA73_0224990</name>
    <name evidence="2" type="ORF">DA73_0400002210</name>
</gene>
<sequence length="89" mass="10326">MNKMQLAIVIGYLLMTAYFFMSWLKFSLRHPHSSPEDKFLSFIIFIITTALWPFVIPVHCVEMLKTRKLKFSTVIPVLVMVSVFSLALT</sequence>
<feature type="transmembrane region" description="Helical" evidence="1">
    <location>
        <begin position="71"/>
        <end position="88"/>
    </location>
</feature>
<reference evidence="2" key="2">
    <citation type="submission" date="2019-11" db="EMBL/GenBank/DDBJ databases">
        <title>Improved Assembly of Tolypothrix boutellei genome.</title>
        <authorList>
            <person name="Sarangi A.N."/>
            <person name="Mukherjee M."/>
            <person name="Ghosh S."/>
            <person name="Singh D."/>
            <person name="Das A."/>
            <person name="Kant S."/>
            <person name="Prusty A."/>
            <person name="Tripathy S."/>
        </authorList>
    </citation>
    <scope>NUCLEOTIDE SEQUENCE</scope>
    <source>
        <strain evidence="2">VB521301</strain>
    </source>
</reference>